<name>A0ACB8SCI6_9AGAM</name>
<reference evidence="1" key="2">
    <citation type="journal article" date="2022" name="New Phytol.">
        <title>Evolutionary transition to the ectomycorrhizal habit in the genomes of a hyperdiverse lineage of mushroom-forming fungi.</title>
        <authorList>
            <person name="Looney B."/>
            <person name="Miyauchi S."/>
            <person name="Morin E."/>
            <person name="Drula E."/>
            <person name="Courty P.E."/>
            <person name="Kohler A."/>
            <person name="Kuo A."/>
            <person name="LaButti K."/>
            <person name="Pangilinan J."/>
            <person name="Lipzen A."/>
            <person name="Riley R."/>
            <person name="Andreopoulos W."/>
            <person name="He G."/>
            <person name="Johnson J."/>
            <person name="Nolan M."/>
            <person name="Tritt A."/>
            <person name="Barry K.W."/>
            <person name="Grigoriev I.V."/>
            <person name="Nagy L.G."/>
            <person name="Hibbett D."/>
            <person name="Henrissat B."/>
            <person name="Matheny P.B."/>
            <person name="Labbe J."/>
            <person name="Martin F.M."/>
        </authorList>
    </citation>
    <scope>NUCLEOTIDE SEQUENCE</scope>
    <source>
        <strain evidence="1">FP105234-sp</strain>
    </source>
</reference>
<gene>
    <name evidence="1" type="ORF">FA95DRAFT_48910</name>
</gene>
<sequence>MSAALLELMADTLTAELPAPMRNLRLVLSSVARYGLGTSILIKLQAQYVPHGQVPATSWEHRLPYLELPPPSITIRSPLAVAESFDYDLMAFLQSSPPSLLHSAKTKTSVKPILHAEIRLFSFWFEHLIPRILLNDRGRLRIGSNSDTCACCEVWLRAASRSVRRGLIVQSSGRLLDDWAISGMAMPGLLRACDDNVQKMVLDTLMSHTDLDSSDDDTMVKTRSRKLSPTVSQTPSTLDSIRSELSSCKLPAVFTVDHQVSFAQGVLVSGSGPSHGGETGIATHSYPRPCEST</sequence>
<evidence type="ECO:0000313" key="2">
    <source>
        <dbReference type="Proteomes" id="UP000814033"/>
    </source>
</evidence>
<reference evidence="1" key="1">
    <citation type="submission" date="2021-02" db="EMBL/GenBank/DDBJ databases">
        <authorList>
            <consortium name="DOE Joint Genome Institute"/>
            <person name="Ahrendt S."/>
            <person name="Looney B.P."/>
            <person name="Miyauchi S."/>
            <person name="Morin E."/>
            <person name="Drula E."/>
            <person name="Courty P.E."/>
            <person name="Chicoki N."/>
            <person name="Fauchery L."/>
            <person name="Kohler A."/>
            <person name="Kuo A."/>
            <person name="Labutti K."/>
            <person name="Pangilinan J."/>
            <person name="Lipzen A."/>
            <person name="Riley R."/>
            <person name="Andreopoulos W."/>
            <person name="He G."/>
            <person name="Johnson J."/>
            <person name="Barry K.W."/>
            <person name="Grigoriev I.V."/>
            <person name="Nagy L."/>
            <person name="Hibbett D."/>
            <person name="Henrissat B."/>
            <person name="Matheny P.B."/>
            <person name="Labbe J."/>
            <person name="Martin F."/>
        </authorList>
    </citation>
    <scope>NUCLEOTIDE SEQUENCE</scope>
    <source>
        <strain evidence="1">FP105234-sp</strain>
    </source>
</reference>
<proteinExistence type="predicted"/>
<dbReference type="Proteomes" id="UP000814033">
    <property type="component" value="Unassembled WGS sequence"/>
</dbReference>
<comment type="caution">
    <text evidence="1">The sequence shown here is derived from an EMBL/GenBank/DDBJ whole genome shotgun (WGS) entry which is preliminary data.</text>
</comment>
<protein>
    <submittedName>
        <fullName evidence="1">Uncharacterized protein</fullName>
    </submittedName>
</protein>
<dbReference type="EMBL" id="MU275838">
    <property type="protein sequence ID" value="KAI0054193.1"/>
    <property type="molecule type" value="Genomic_DNA"/>
</dbReference>
<accession>A0ACB8SCI6</accession>
<organism evidence="1 2">
    <name type="scientific">Auriscalpium vulgare</name>
    <dbReference type="NCBI Taxonomy" id="40419"/>
    <lineage>
        <taxon>Eukaryota</taxon>
        <taxon>Fungi</taxon>
        <taxon>Dikarya</taxon>
        <taxon>Basidiomycota</taxon>
        <taxon>Agaricomycotina</taxon>
        <taxon>Agaricomycetes</taxon>
        <taxon>Russulales</taxon>
        <taxon>Auriscalpiaceae</taxon>
        <taxon>Auriscalpium</taxon>
    </lineage>
</organism>
<keyword evidence="2" id="KW-1185">Reference proteome</keyword>
<evidence type="ECO:0000313" key="1">
    <source>
        <dbReference type="EMBL" id="KAI0054193.1"/>
    </source>
</evidence>